<dbReference type="InterPro" id="IPR020625">
    <property type="entry name" value="Schiff_base-form_aldolases_AS"/>
</dbReference>
<keyword evidence="8 12" id="KW-0457">Lysine biosynthesis</keyword>
<dbReference type="NCBIfam" id="TIGR00674">
    <property type="entry name" value="dapA"/>
    <property type="match status" value="1"/>
</dbReference>
<feature type="binding site" evidence="12 15">
    <location>
        <position position="208"/>
    </location>
    <ligand>
        <name>pyruvate</name>
        <dbReference type="ChEBI" id="CHEBI:15361"/>
    </ligand>
</feature>
<dbReference type="GO" id="GO:0019877">
    <property type="term" value="P:diaminopimelate biosynthetic process"/>
    <property type="evidence" value="ECO:0007669"/>
    <property type="project" value="UniProtKB-UniRule"/>
</dbReference>
<protein>
    <recommendedName>
        <fullName evidence="4 12">4-hydroxy-tetrahydrodipicolinate synthase</fullName>
        <shortName evidence="12">HTPA synthase</shortName>
        <ecNumber evidence="4 12">4.3.3.7</ecNumber>
    </recommendedName>
</protein>
<dbReference type="InterPro" id="IPR002220">
    <property type="entry name" value="DapA-like"/>
</dbReference>
<dbReference type="AlphaFoldDB" id="A0A0L8BU93"/>
<dbReference type="UniPathway" id="UPA00034">
    <property type="reaction ID" value="UER00017"/>
</dbReference>
<evidence type="ECO:0000256" key="14">
    <source>
        <dbReference type="PIRSR" id="PIRSR001365-1"/>
    </source>
</evidence>
<feature type="active site" description="Proton donor/acceptor" evidence="12 14">
    <location>
        <position position="138"/>
    </location>
</feature>
<evidence type="ECO:0000256" key="11">
    <source>
        <dbReference type="ARBA" id="ARBA00047836"/>
    </source>
</evidence>
<comment type="pathway">
    <text evidence="2 12">Amino-acid biosynthesis; L-lysine biosynthesis via DAP pathway; (S)-tetrahydrodipicolinate from L-aspartate: step 3/4.</text>
</comment>
<dbReference type="PANTHER" id="PTHR12128:SF66">
    <property type="entry name" value="4-HYDROXY-2-OXOGLUTARATE ALDOLASE, MITOCHONDRIAL"/>
    <property type="match status" value="1"/>
</dbReference>
<dbReference type="GO" id="GO:0008840">
    <property type="term" value="F:4-hydroxy-tetrahydrodipicolinate synthase activity"/>
    <property type="evidence" value="ECO:0007669"/>
    <property type="project" value="UniProtKB-UniRule"/>
</dbReference>
<evidence type="ECO:0000313" key="17">
    <source>
        <dbReference type="Proteomes" id="UP000037425"/>
    </source>
</evidence>
<evidence type="ECO:0000256" key="15">
    <source>
        <dbReference type="PIRSR" id="PIRSR001365-2"/>
    </source>
</evidence>
<comment type="subcellular location">
    <subcellularLocation>
        <location evidence="12">Cytoplasm</location>
    </subcellularLocation>
</comment>
<organism evidence="16 17">
    <name type="scientific">Ensifer adhaerens</name>
    <name type="common">Sinorhizobium morelense</name>
    <dbReference type="NCBI Taxonomy" id="106592"/>
    <lineage>
        <taxon>Bacteria</taxon>
        <taxon>Pseudomonadati</taxon>
        <taxon>Pseudomonadota</taxon>
        <taxon>Alphaproteobacteria</taxon>
        <taxon>Hyphomicrobiales</taxon>
        <taxon>Rhizobiaceae</taxon>
        <taxon>Sinorhizobium/Ensifer group</taxon>
        <taxon>Ensifer</taxon>
    </lineage>
</organism>
<dbReference type="RefSeq" id="WP_053249590.1">
    <property type="nucleotide sequence ID" value="NZ_LGAP01000008.1"/>
</dbReference>
<comment type="catalytic activity">
    <reaction evidence="11 12">
        <text>L-aspartate 4-semialdehyde + pyruvate = (2S,4S)-4-hydroxy-2,3,4,5-tetrahydrodipicolinate + H2O + H(+)</text>
        <dbReference type="Rhea" id="RHEA:34171"/>
        <dbReference type="ChEBI" id="CHEBI:15361"/>
        <dbReference type="ChEBI" id="CHEBI:15377"/>
        <dbReference type="ChEBI" id="CHEBI:15378"/>
        <dbReference type="ChEBI" id="CHEBI:67139"/>
        <dbReference type="ChEBI" id="CHEBI:537519"/>
        <dbReference type="EC" id="4.3.3.7"/>
    </reaction>
</comment>
<evidence type="ECO:0000256" key="4">
    <source>
        <dbReference type="ARBA" id="ARBA00012086"/>
    </source>
</evidence>
<evidence type="ECO:0000256" key="2">
    <source>
        <dbReference type="ARBA" id="ARBA00005120"/>
    </source>
</evidence>
<keyword evidence="7 12" id="KW-0220">Diaminopimelate biosynthesis</keyword>
<feature type="site" description="Part of a proton relay during catalysis" evidence="12">
    <location>
        <position position="112"/>
    </location>
</feature>
<dbReference type="HAMAP" id="MF_00418">
    <property type="entry name" value="DapA"/>
    <property type="match status" value="1"/>
</dbReference>
<dbReference type="SUPFAM" id="SSF51569">
    <property type="entry name" value="Aldolase"/>
    <property type="match status" value="1"/>
</dbReference>
<dbReference type="CDD" id="cd00950">
    <property type="entry name" value="DHDPS"/>
    <property type="match status" value="1"/>
</dbReference>
<dbReference type="EC" id="4.3.3.7" evidence="4 12"/>
<dbReference type="GO" id="GO:0009089">
    <property type="term" value="P:lysine biosynthetic process via diaminopimelate"/>
    <property type="evidence" value="ECO:0007669"/>
    <property type="project" value="UniProtKB-UniRule"/>
</dbReference>
<dbReference type="PATRIC" id="fig|106592.7.peg.7246"/>
<evidence type="ECO:0000256" key="1">
    <source>
        <dbReference type="ARBA" id="ARBA00003294"/>
    </source>
</evidence>
<evidence type="ECO:0000313" key="16">
    <source>
        <dbReference type="EMBL" id="KOF18138.1"/>
    </source>
</evidence>
<keyword evidence="6 12" id="KW-0028">Amino-acid biosynthesis</keyword>
<dbReference type="InterPro" id="IPR005263">
    <property type="entry name" value="DapA"/>
</dbReference>
<name>A0A0L8BU93_ENSAD</name>
<evidence type="ECO:0000256" key="9">
    <source>
        <dbReference type="ARBA" id="ARBA00023239"/>
    </source>
</evidence>
<comment type="function">
    <text evidence="1 12">Catalyzes the condensation of (S)-aspartate-beta-semialdehyde [(S)-ASA] and pyruvate to 4-hydroxy-tetrahydrodipicolinate (HTPA).</text>
</comment>
<dbReference type="SMART" id="SM01130">
    <property type="entry name" value="DHDPS"/>
    <property type="match status" value="1"/>
</dbReference>
<dbReference type="GO" id="GO:0005737">
    <property type="term" value="C:cytoplasm"/>
    <property type="evidence" value="ECO:0007669"/>
    <property type="project" value="UniProtKB-SubCell"/>
</dbReference>
<dbReference type="PRINTS" id="PR00146">
    <property type="entry name" value="DHPICSNTHASE"/>
</dbReference>
<comment type="caution">
    <text evidence="12">Was originally thought to be a dihydrodipicolinate synthase (DHDPS), catalyzing the condensation of (S)-aspartate-beta-semialdehyde [(S)-ASA] and pyruvate to dihydrodipicolinate (DHDP). However, it was shown in E.coli that the product of the enzymatic reaction is not dihydrodipicolinate but in fact (4S)-4-hydroxy-2,3,4,5-tetrahydro-(2S)-dipicolinic acid (HTPA), and that the consecutive dehydration reaction leading to DHDP is not spontaneous but catalyzed by DapB.</text>
</comment>
<accession>A0A0L8BU93</accession>
<comment type="caution">
    <text evidence="16">The sequence shown here is derived from an EMBL/GenBank/DDBJ whole genome shotgun (WGS) entry which is preliminary data.</text>
</comment>
<evidence type="ECO:0000256" key="8">
    <source>
        <dbReference type="ARBA" id="ARBA00023154"/>
    </source>
</evidence>
<evidence type="ECO:0000256" key="3">
    <source>
        <dbReference type="ARBA" id="ARBA00007592"/>
    </source>
</evidence>
<dbReference type="Proteomes" id="UP000037425">
    <property type="component" value="Unassembled WGS sequence"/>
</dbReference>
<comment type="subunit">
    <text evidence="12">Homotetramer; dimer of dimers.</text>
</comment>
<keyword evidence="10 12" id="KW-0704">Schiff base</keyword>
<dbReference type="Pfam" id="PF00701">
    <property type="entry name" value="DHDPS"/>
    <property type="match status" value="1"/>
</dbReference>
<keyword evidence="9 12" id="KW-0456">Lyase</keyword>
<evidence type="ECO:0000256" key="12">
    <source>
        <dbReference type="HAMAP-Rule" id="MF_00418"/>
    </source>
</evidence>
<comment type="similarity">
    <text evidence="3 12 13">Belongs to the DapA family.</text>
</comment>
<evidence type="ECO:0000256" key="13">
    <source>
        <dbReference type="PIRNR" id="PIRNR001365"/>
    </source>
</evidence>
<dbReference type="EMBL" id="LGAP01000008">
    <property type="protein sequence ID" value="KOF18138.1"/>
    <property type="molecule type" value="Genomic_DNA"/>
</dbReference>
<proteinExistence type="inferred from homology"/>
<evidence type="ECO:0000256" key="7">
    <source>
        <dbReference type="ARBA" id="ARBA00022915"/>
    </source>
</evidence>
<dbReference type="Gene3D" id="3.20.20.70">
    <property type="entry name" value="Aldolase class I"/>
    <property type="match status" value="1"/>
</dbReference>
<reference evidence="17" key="1">
    <citation type="submission" date="2015-07" db="EMBL/GenBank/DDBJ databases">
        <title>Whole genome sequence of an Ensifer adhaerens strain isolated from a cave pool in the Wind Cave National Park.</title>
        <authorList>
            <person name="Eng W.W.H."/>
            <person name="Gan H.M."/>
            <person name="Barton H.A."/>
            <person name="Savka M.A."/>
        </authorList>
    </citation>
    <scope>NUCLEOTIDE SEQUENCE [LARGE SCALE GENOMIC DNA]</scope>
    <source>
        <strain evidence="17">SD006</strain>
    </source>
</reference>
<dbReference type="OrthoDB" id="9782828at2"/>
<sequence>MSDHSLRLEGAITALVTPFRDGKVDTIGLMSLVEWQIRHGISGIVACGTTSEAATLSRAERSMVIERCVEVAERKIPVVAGTGTNSTETTIELTAEAKALGADAALIVAPYYNKPSQEGIYRHYEALVRAVDLPVIVYNVPSRTGVDIAPRTLERLAQLPGIVGIKDATGDVGRFLASPPSLKARLCQFSGSDQTALPFNLCGGHGTISVAANVVPRLMVSLHHAIATGNAQAAVAIHQRLQPVFTALERETNPGPIKYALHLARGLSPEVRLPLTTVSPETAAEIRSALEPLIEVRGGQHASPRLPLALVS</sequence>
<feature type="binding site" evidence="12 15">
    <location>
        <position position="50"/>
    </location>
    <ligand>
        <name>pyruvate</name>
        <dbReference type="ChEBI" id="CHEBI:15361"/>
    </ligand>
</feature>
<feature type="active site" description="Schiff-base intermediate with substrate" evidence="12 14">
    <location>
        <position position="166"/>
    </location>
</feature>
<keyword evidence="5 12" id="KW-0963">Cytoplasm</keyword>
<feature type="site" description="Part of a proton relay during catalysis" evidence="12">
    <location>
        <position position="49"/>
    </location>
</feature>
<dbReference type="InterPro" id="IPR013785">
    <property type="entry name" value="Aldolase_TIM"/>
</dbReference>
<dbReference type="PANTHER" id="PTHR12128">
    <property type="entry name" value="DIHYDRODIPICOLINATE SYNTHASE"/>
    <property type="match status" value="1"/>
</dbReference>
<dbReference type="PIRSF" id="PIRSF001365">
    <property type="entry name" value="DHDPS"/>
    <property type="match status" value="1"/>
</dbReference>
<dbReference type="PROSITE" id="PS00666">
    <property type="entry name" value="DHDPS_2"/>
    <property type="match status" value="1"/>
</dbReference>
<evidence type="ECO:0000256" key="6">
    <source>
        <dbReference type="ARBA" id="ARBA00022605"/>
    </source>
</evidence>
<evidence type="ECO:0000256" key="10">
    <source>
        <dbReference type="ARBA" id="ARBA00023270"/>
    </source>
</evidence>
<evidence type="ECO:0000256" key="5">
    <source>
        <dbReference type="ARBA" id="ARBA00022490"/>
    </source>
</evidence>
<gene>
    <name evidence="12" type="primary">dapA</name>
    <name evidence="16" type="ORF">AC244_14835</name>
</gene>